<evidence type="ECO:0000256" key="1">
    <source>
        <dbReference type="ARBA" id="ARBA00006739"/>
    </source>
</evidence>
<dbReference type="PANTHER" id="PTHR43179">
    <property type="entry name" value="RHAMNOSYLTRANSFERASE WBBL"/>
    <property type="match status" value="1"/>
</dbReference>
<dbReference type="PANTHER" id="PTHR43179:SF12">
    <property type="entry name" value="GALACTOFURANOSYLTRANSFERASE GLFT2"/>
    <property type="match status" value="1"/>
</dbReference>
<comment type="similarity">
    <text evidence="1">Belongs to the glycosyltransferase 2 family.</text>
</comment>
<evidence type="ECO:0000256" key="2">
    <source>
        <dbReference type="ARBA" id="ARBA00022676"/>
    </source>
</evidence>
<gene>
    <name evidence="5" type="ORF">EZS27_023016</name>
</gene>
<dbReference type="CDD" id="cd04186">
    <property type="entry name" value="GT_2_like_c"/>
    <property type="match status" value="1"/>
</dbReference>
<sequence>MSKISVVILNWNGSEMLFRFLPSVLHWSTMPDVEICVADNGSTDQSVQMLHEYFPSVRVIILGENFGFAGGYNRALKQIESDYVVLLNSDVEVTENWLEPVVDYLDAHPEIAVCQPKILNYSQKDSFEYAGAAGGFIDRYGYPFCRGRVMGITEKDKGQYNTIIPVFWASGAAFFIRLKDYRAVEGLDEIFFAHMEEIDICWRLRARGREIVCIPQSKVYHVGANTLKKEDPHKTFLNFRNNLLMLYKNLPEKEFERVMYTRIILDYLAAFSFLCKGQFPNAIAVIRARREYRTICPFLLSIRKENLKETLHSYIPERIDKSILVWFYIKGRKFFSQLPFDFLPFSHN</sequence>
<reference evidence="5" key="1">
    <citation type="submission" date="2019-03" db="EMBL/GenBank/DDBJ databases">
        <title>Single cell metagenomics reveals metabolic interactions within the superorganism composed of flagellate Streblomastix strix and complex community of Bacteroidetes bacteria on its surface.</title>
        <authorList>
            <person name="Treitli S.C."/>
            <person name="Kolisko M."/>
            <person name="Husnik F."/>
            <person name="Keeling P."/>
            <person name="Hampl V."/>
        </authorList>
    </citation>
    <scope>NUCLEOTIDE SEQUENCE</scope>
    <source>
        <strain evidence="5">STM</strain>
    </source>
</reference>
<keyword evidence="3 5" id="KW-0808">Transferase</keyword>
<dbReference type="InterPro" id="IPR029044">
    <property type="entry name" value="Nucleotide-diphossugar_trans"/>
</dbReference>
<feature type="domain" description="Glycosyltransferase 2-like" evidence="4">
    <location>
        <begin position="5"/>
        <end position="124"/>
    </location>
</feature>
<dbReference type="SUPFAM" id="SSF53448">
    <property type="entry name" value="Nucleotide-diphospho-sugar transferases"/>
    <property type="match status" value="1"/>
</dbReference>
<proteinExistence type="inferred from homology"/>
<evidence type="ECO:0000256" key="3">
    <source>
        <dbReference type="ARBA" id="ARBA00022679"/>
    </source>
</evidence>
<dbReference type="EC" id="2.4.1.289" evidence="5"/>
<dbReference type="Pfam" id="PF00535">
    <property type="entry name" value="Glycos_transf_2"/>
    <property type="match status" value="1"/>
</dbReference>
<dbReference type="Gene3D" id="3.90.550.10">
    <property type="entry name" value="Spore Coat Polysaccharide Biosynthesis Protein SpsA, Chain A"/>
    <property type="match status" value="1"/>
</dbReference>
<organism evidence="5">
    <name type="scientific">termite gut metagenome</name>
    <dbReference type="NCBI Taxonomy" id="433724"/>
    <lineage>
        <taxon>unclassified sequences</taxon>
        <taxon>metagenomes</taxon>
        <taxon>organismal metagenomes</taxon>
    </lineage>
</organism>
<comment type="caution">
    <text evidence="5">The sequence shown here is derived from an EMBL/GenBank/DDBJ whole genome shotgun (WGS) entry which is preliminary data.</text>
</comment>
<protein>
    <submittedName>
        <fullName evidence="5">N-acetylglucosaminyl-diphospho-decaprenol L-rhamnosyltransferase</fullName>
        <ecNumber evidence="5">2.4.1.289</ecNumber>
    </submittedName>
</protein>
<dbReference type="AlphaFoldDB" id="A0A5J4R2V9"/>
<accession>A0A5J4R2V9</accession>
<name>A0A5J4R2V9_9ZZZZ</name>
<evidence type="ECO:0000313" key="5">
    <source>
        <dbReference type="EMBL" id="KAA6328052.1"/>
    </source>
</evidence>
<dbReference type="InterPro" id="IPR001173">
    <property type="entry name" value="Glyco_trans_2-like"/>
</dbReference>
<evidence type="ECO:0000259" key="4">
    <source>
        <dbReference type="Pfam" id="PF00535"/>
    </source>
</evidence>
<dbReference type="GO" id="GO:0102096">
    <property type="term" value="F:decaprenyl-N-acetyl-alpha-D-glucosaminyl-pyrophosphate:dTDP-alpha-L-rhamnose rhamnosyltransferase activity"/>
    <property type="evidence" value="ECO:0007669"/>
    <property type="project" value="UniProtKB-EC"/>
</dbReference>
<dbReference type="EMBL" id="SNRY01001885">
    <property type="protein sequence ID" value="KAA6328052.1"/>
    <property type="molecule type" value="Genomic_DNA"/>
</dbReference>
<keyword evidence="2 5" id="KW-0328">Glycosyltransferase</keyword>